<protein>
    <recommendedName>
        <fullName evidence="8">SpoVT-AbrB domain-containing protein</fullName>
    </recommendedName>
</protein>
<dbReference type="Gene3D" id="3.40.50.150">
    <property type="entry name" value="Vaccinia Virus protein VP39"/>
    <property type="match status" value="1"/>
</dbReference>
<dbReference type="GO" id="GO:0071424">
    <property type="term" value="F:rRNA (cytosine-N4-)-methyltransferase activity"/>
    <property type="evidence" value="ECO:0007669"/>
    <property type="project" value="TreeGrafter"/>
</dbReference>
<accession>A0AA36IZ58</accession>
<dbReference type="SUPFAM" id="SSF53335">
    <property type="entry name" value="S-adenosyl-L-methionine-dependent methyltransferases"/>
    <property type="match status" value="1"/>
</dbReference>
<dbReference type="InterPro" id="IPR038619">
    <property type="entry name" value="MraZ_sf"/>
</dbReference>
<dbReference type="HAMAP" id="MF_01007">
    <property type="entry name" value="16SrRNA_methyltr_H"/>
    <property type="match status" value="1"/>
</dbReference>
<evidence type="ECO:0000256" key="5">
    <source>
        <dbReference type="SAM" id="Coils"/>
    </source>
</evidence>
<dbReference type="GO" id="GO:0003677">
    <property type="term" value="F:DNA binding"/>
    <property type="evidence" value="ECO:0007669"/>
    <property type="project" value="InterPro"/>
</dbReference>
<evidence type="ECO:0000313" key="9">
    <source>
        <dbReference type="EMBL" id="CAJ1396179.1"/>
    </source>
</evidence>
<feature type="domain" description="SpoVT-AbrB" evidence="8">
    <location>
        <begin position="1066"/>
        <end position="1109"/>
    </location>
</feature>
<keyword evidence="7" id="KW-0472">Membrane</keyword>
<comment type="caution">
    <text evidence="9">The sequence shown here is derived from an EMBL/GenBank/DDBJ whole genome shotgun (WGS) entry which is preliminary data.</text>
</comment>
<gene>
    <name evidence="9" type="ORF">EVOR1521_LOCUS20452</name>
</gene>
<evidence type="ECO:0000259" key="8">
    <source>
        <dbReference type="PROSITE" id="PS51740"/>
    </source>
</evidence>
<keyword evidence="5" id="KW-0175">Coiled coil</keyword>
<dbReference type="GO" id="GO:0070475">
    <property type="term" value="P:rRNA base methylation"/>
    <property type="evidence" value="ECO:0007669"/>
    <property type="project" value="TreeGrafter"/>
</dbReference>
<keyword evidence="10" id="KW-1185">Reference proteome</keyword>
<dbReference type="SUPFAM" id="SSF81799">
    <property type="entry name" value="Putative methyltransferase TM0872, insert domain"/>
    <property type="match status" value="1"/>
</dbReference>
<dbReference type="PROSITE" id="PS51740">
    <property type="entry name" value="SPOVT_ABRB"/>
    <property type="match status" value="1"/>
</dbReference>
<dbReference type="InterPro" id="IPR023397">
    <property type="entry name" value="SAM-dep_MeTrfase_MraW_recog"/>
</dbReference>
<evidence type="ECO:0000256" key="6">
    <source>
        <dbReference type="SAM" id="MobiDB-lite"/>
    </source>
</evidence>
<dbReference type="InterPro" id="IPR020603">
    <property type="entry name" value="MraZ_dom"/>
</dbReference>
<evidence type="ECO:0000313" key="10">
    <source>
        <dbReference type="Proteomes" id="UP001178507"/>
    </source>
</evidence>
<feature type="compositionally biased region" description="Acidic residues" evidence="6">
    <location>
        <begin position="871"/>
        <end position="880"/>
    </location>
</feature>
<keyword evidence="7" id="KW-1133">Transmembrane helix</keyword>
<evidence type="ECO:0000256" key="2">
    <source>
        <dbReference type="ARBA" id="ARBA00022603"/>
    </source>
</evidence>
<dbReference type="CDD" id="cd16321">
    <property type="entry name" value="MraZ_C"/>
    <property type="match status" value="1"/>
</dbReference>
<dbReference type="InterPro" id="IPR035644">
    <property type="entry name" value="MraZ_C"/>
</dbReference>
<feature type="region of interest" description="Disordered" evidence="6">
    <location>
        <begin position="844"/>
        <end position="889"/>
    </location>
</feature>
<dbReference type="InterPro" id="IPR007159">
    <property type="entry name" value="SpoVT-AbrB_dom"/>
</dbReference>
<dbReference type="InterPro" id="IPR035642">
    <property type="entry name" value="MraZ_N"/>
</dbReference>
<dbReference type="Pfam" id="PF02381">
    <property type="entry name" value="MraZ"/>
    <property type="match status" value="1"/>
</dbReference>
<dbReference type="EMBL" id="CAUJNA010003221">
    <property type="protein sequence ID" value="CAJ1396179.1"/>
    <property type="molecule type" value="Genomic_DNA"/>
</dbReference>
<name>A0AA36IZ58_9DINO</name>
<dbReference type="PANTHER" id="PTHR11265">
    <property type="entry name" value="S-ADENOSYL-METHYLTRANSFERASE MRAW"/>
    <property type="match status" value="1"/>
</dbReference>
<dbReference type="Proteomes" id="UP001178507">
    <property type="component" value="Unassembled WGS sequence"/>
</dbReference>
<reference evidence="9" key="1">
    <citation type="submission" date="2023-08" db="EMBL/GenBank/DDBJ databases">
        <authorList>
            <person name="Chen Y."/>
            <person name="Shah S."/>
            <person name="Dougan E. K."/>
            <person name="Thang M."/>
            <person name="Chan C."/>
        </authorList>
    </citation>
    <scope>NUCLEOTIDE SEQUENCE</scope>
</reference>
<evidence type="ECO:0000256" key="1">
    <source>
        <dbReference type="ARBA" id="ARBA00010396"/>
    </source>
</evidence>
<keyword evidence="7" id="KW-0812">Transmembrane</keyword>
<dbReference type="InterPro" id="IPR029063">
    <property type="entry name" value="SAM-dependent_MTases_sf"/>
</dbReference>
<dbReference type="PANTHER" id="PTHR11265:SF0">
    <property type="entry name" value="12S RRNA N4-METHYLCYTIDINE METHYLTRANSFERASE"/>
    <property type="match status" value="1"/>
</dbReference>
<dbReference type="CDD" id="cd16320">
    <property type="entry name" value="MraZ_N"/>
    <property type="match status" value="1"/>
</dbReference>
<dbReference type="SUPFAM" id="SSF89447">
    <property type="entry name" value="AbrB/MazE/MraZ-like"/>
    <property type="match status" value="1"/>
</dbReference>
<dbReference type="Gene3D" id="3.40.1550.20">
    <property type="entry name" value="Transcriptional regulator MraZ domain"/>
    <property type="match status" value="1"/>
</dbReference>
<keyword evidence="3" id="KW-0808">Transferase</keyword>
<organism evidence="9 10">
    <name type="scientific">Effrenium voratum</name>
    <dbReference type="NCBI Taxonomy" id="2562239"/>
    <lineage>
        <taxon>Eukaryota</taxon>
        <taxon>Sar</taxon>
        <taxon>Alveolata</taxon>
        <taxon>Dinophyceae</taxon>
        <taxon>Suessiales</taxon>
        <taxon>Symbiodiniaceae</taxon>
        <taxon>Effrenium</taxon>
    </lineage>
</organism>
<keyword evidence="4" id="KW-0949">S-adenosyl-L-methionine</keyword>
<evidence type="ECO:0000256" key="3">
    <source>
        <dbReference type="ARBA" id="ARBA00022679"/>
    </source>
</evidence>
<comment type="similarity">
    <text evidence="1">Belongs to the methyltransferase superfamily. RsmH family.</text>
</comment>
<sequence>MEGTFEDFLAALLAFESGWDRDRYSAGVIQDWQLDQWAGGAVETHFPQYTSWSQLTDTEWETMAYRSMNSLGFVGFQFGEALLIDLGYYDDDVFYGNGAASNTWDGNWTGKNGVNSLEEFMTRDAQNVAIQEAFGYNLQVLETQLAGSGQSLSDFIGQTASYTQNGQTVTVDLTLTGILAAAHLRGAWGTATLLQGGAVSTDEYGTSILQYIDQFGGFEAPSIGQMIAFYEDRLTGDEGLGTPGETPGTGTPGQPDSDGGNGGAGVTESDADVVITWSWGQNEVVTGFDPSSGTIFIDWIGADDLEVSETVEGVVFAIPSNNQTTTLSGVRLSELSGENFTILDTTTAAEVLGLVGNGSGIPDTPDEPDTPVEPDTPNEPETPDEPDAPDMPAPPVTPDSWNGTAGVTAATATLAITWSWGTNRSVADFDPQNDTIFIDWFGPDAINVDEVGGNVVFTMASNNQTLTLEGLALSDLSPSNFTIMSEATGRELLSLVGSDPVAPGDPVDPGTPDGPQMIMIQTDSPSRVIDNFNPATDMLHLEAGVIAERLEFAGYPTTIADVSAGLTVRVLTPTGEIASETVLVGVDASDLTLNNFMVAEESALNEVATLLGQSVVTPDTGGFDVVYDADGSNPPVPSGTSDLGGVKWPADFGADDIIGFNPASDEIDFGNASVHGLVLNMTANGEPVIDNPWGPDMQILQGVQLSELSIENFGVVGNEHLRQDVGGILSWEGNIGPRDADTVYIRSHEYGASEVIEGFDPATQKISFLYFGTRERLSVEDTPEGMVISSLPSGQSFVFPAVSKGELIAGNVEFHHDQVMEDNLEAPFGFDQNDVTLVSRTALLTPDAPPGETTDGHQIRDGVGAVPDQPDAPDDPETPDTPETPVVTPVTDSDIVLGEGSDTVLVTWEWGRKFAVKAFNPAEDSLNFTGLPASDVRIEEVGADLKITVENNGGHSLLLEGLQAEDLSIVNLAAADWNQVVTDTGGVLDQLEALGNNDGRVSIPAPFRAVLARDGFEGLYCITSAHCDAVDAGGNELLAEINKRSEAFAKLSPDHDALAVALFGASENPKIDGDGRMTISDMIRDHAGITDQVTFVGMNYKFQIWEPAKFREYRAEAQRRAGMMALGDRNAASAAGGLERHVPVLLSEVLKSLDPRPGEVIVDGTFGAGGYSRAMLARGASVIGIDRDPDAISAGQALVSEAEGGLMLVSGQFADLDELARSQGHDTVDGVVLDLGVSSMQLDEAERGFSFLRDGPLDMRMEQAGPSAADVVNELPVRDLIRVVGLLGEEKRATSVAHAIDTARKEKPFSRTLELADLIEKVLGRSPKKAQIHPATRTFQALRIYVNGELHQAATALGAAERLLKPGGRLVLVSFHSLEDRIVKRFFQDRTRTRGGGSRHMPEEEVPPATFELMTRKAVEATSHERDENPRQGDARTRRRVNWISMLRAGLKMVRTLNILFILAVVIGAATVYDMKLAATKSAEKVAELQRQINEERNAIRHLKAEWSLLNKPDRLQGLVERYNDYLQLEALDVKQIVAPADLPARPVMLEPIGGSNQMGGYAGSSAAIQ</sequence>
<evidence type="ECO:0000256" key="4">
    <source>
        <dbReference type="ARBA" id="ARBA00022691"/>
    </source>
</evidence>
<feature type="compositionally biased region" description="Acidic residues" evidence="6">
    <location>
        <begin position="364"/>
        <end position="388"/>
    </location>
</feature>
<dbReference type="InterPro" id="IPR037914">
    <property type="entry name" value="SpoVT-AbrB_sf"/>
</dbReference>
<feature type="region of interest" description="Disordered" evidence="6">
    <location>
        <begin position="354"/>
        <end position="402"/>
    </location>
</feature>
<dbReference type="Gene3D" id="1.10.150.170">
    <property type="entry name" value="Putative methyltransferase TM0872, insert domain"/>
    <property type="match status" value="1"/>
</dbReference>
<dbReference type="NCBIfam" id="TIGR00006">
    <property type="entry name" value="16S rRNA (cytosine(1402)-N(4))-methyltransferase RsmH"/>
    <property type="match status" value="1"/>
</dbReference>
<proteinExistence type="inferred from homology"/>
<evidence type="ECO:0000256" key="7">
    <source>
        <dbReference type="SAM" id="Phobius"/>
    </source>
</evidence>
<dbReference type="GO" id="GO:0005737">
    <property type="term" value="C:cytoplasm"/>
    <property type="evidence" value="ECO:0007669"/>
    <property type="project" value="TreeGrafter"/>
</dbReference>
<dbReference type="Pfam" id="PF01795">
    <property type="entry name" value="Methyltransf_5"/>
    <property type="match status" value="1"/>
</dbReference>
<dbReference type="InterPro" id="IPR002903">
    <property type="entry name" value="RsmH"/>
</dbReference>
<feature type="coiled-coil region" evidence="5">
    <location>
        <begin position="1479"/>
        <end position="1506"/>
    </location>
</feature>
<feature type="compositionally biased region" description="Low complexity" evidence="6">
    <location>
        <begin position="243"/>
        <end position="258"/>
    </location>
</feature>
<feature type="region of interest" description="Disordered" evidence="6">
    <location>
        <begin position="235"/>
        <end position="267"/>
    </location>
</feature>
<feature type="transmembrane region" description="Helical" evidence="7">
    <location>
        <begin position="1453"/>
        <end position="1473"/>
    </location>
</feature>
<keyword evidence="2" id="KW-0489">Methyltransferase</keyword>